<dbReference type="GO" id="GO:0006265">
    <property type="term" value="P:DNA topological change"/>
    <property type="evidence" value="ECO:0007669"/>
    <property type="project" value="UniProtKB-UniRule"/>
</dbReference>
<dbReference type="SUPFAM" id="SSF57783">
    <property type="entry name" value="Zinc beta-ribbon"/>
    <property type="match status" value="1"/>
</dbReference>
<feature type="site" description="Interaction with DNA" evidence="10">
    <location>
        <position position="173"/>
    </location>
</feature>
<dbReference type="Proteomes" id="UP000595884">
    <property type="component" value="Chromosome"/>
</dbReference>
<keyword evidence="9 10" id="KW-0413">Isomerase</keyword>
<dbReference type="InterPro" id="IPR028612">
    <property type="entry name" value="Topoisom_1_IA"/>
</dbReference>
<reference evidence="14" key="1">
    <citation type="submission" date="2020-12" db="EMBL/GenBank/DDBJ databases">
        <authorList>
            <person name="Wen Z.T."/>
        </authorList>
    </citation>
    <scope>NUCLEOTIDE SEQUENCE [LARGE SCALE GENOMIC DNA]</scope>
    <source>
        <strain evidence="14">27-3</strain>
    </source>
</reference>
<dbReference type="NCBIfam" id="TIGR01051">
    <property type="entry name" value="topA_bact"/>
    <property type="match status" value="1"/>
</dbReference>
<evidence type="ECO:0000256" key="4">
    <source>
        <dbReference type="ARBA" id="ARBA00022771"/>
    </source>
</evidence>
<dbReference type="InterPro" id="IPR003601">
    <property type="entry name" value="Topo_IA_2"/>
</dbReference>
<keyword evidence="6" id="KW-0460">Magnesium</keyword>
<evidence type="ECO:0000256" key="3">
    <source>
        <dbReference type="ARBA" id="ARBA00022723"/>
    </source>
</evidence>
<dbReference type="PANTHER" id="PTHR42785:SF1">
    <property type="entry name" value="DNA TOPOISOMERASE"/>
    <property type="match status" value="1"/>
</dbReference>
<dbReference type="PROSITE" id="PS00396">
    <property type="entry name" value="TOPO_IA_1"/>
    <property type="match status" value="1"/>
</dbReference>
<keyword evidence="5" id="KW-0862">Zinc</keyword>
<comment type="catalytic activity">
    <reaction evidence="1 10">
        <text>ATP-independent breakage of single-stranded DNA, followed by passage and rejoining.</text>
        <dbReference type="EC" id="5.6.2.1"/>
    </reaction>
</comment>
<name>A0AAX1K4Q7_STRMG</name>
<dbReference type="SMART" id="SM00437">
    <property type="entry name" value="TOP1Ac"/>
    <property type="match status" value="1"/>
</dbReference>
<keyword evidence="3" id="KW-0479">Metal-binding</keyword>
<dbReference type="EMBL" id="CP066294">
    <property type="protein sequence ID" value="QQL47865.1"/>
    <property type="molecule type" value="Genomic_DNA"/>
</dbReference>
<dbReference type="PROSITE" id="PS52039">
    <property type="entry name" value="TOPO_IA_2"/>
    <property type="match status" value="1"/>
</dbReference>
<dbReference type="SMART" id="SM00493">
    <property type="entry name" value="TOPRIM"/>
    <property type="match status" value="1"/>
</dbReference>
<feature type="site" description="Interaction with DNA" evidence="10">
    <location>
        <position position="161"/>
    </location>
</feature>
<dbReference type="SUPFAM" id="SSF56712">
    <property type="entry name" value="Prokaryotic type I DNA topoisomerase"/>
    <property type="match status" value="1"/>
</dbReference>
<comment type="similarity">
    <text evidence="2 10">Belongs to the type IA topoisomerase family.</text>
</comment>
<dbReference type="Gene3D" id="1.10.290.10">
    <property type="entry name" value="Topoisomerase I, domain 4"/>
    <property type="match status" value="1"/>
</dbReference>
<keyword evidence="8 10" id="KW-0238">DNA-binding</keyword>
<evidence type="ECO:0000256" key="6">
    <source>
        <dbReference type="ARBA" id="ARBA00022842"/>
    </source>
</evidence>
<dbReference type="InterPro" id="IPR013825">
    <property type="entry name" value="Topo_IA_cen_sub2"/>
</dbReference>
<evidence type="ECO:0000259" key="11">
    <source>
        <dbReference type="PROSITE" id="PS50880"/>
    </source>
</evidence>
<dbReference type="Gene3D" id="1.10.460.10">
    <property type="entry name" value="Topoisomerase I, domain 2"/>
    <property type="match status" value="1"/>
</dbReference>
<proteinExistence type="inferred from homology"/>
<dbReference type="PANTHER" id="PTHR42785">
    <property type="entry name" value="DNA TOPOISOMERASE, TYPE IA, CORE"/>
    <property type="match status" value="1"/>
</dbReference>
<dbReference type="InterPro" id="IPR023405">
    <property type="entry name" value="Topo_IA_core_domain"/>
</dbReference>
<evidence type="ECO:0000256" key="8">
    <source>
        <dbReference type="ARBA" id="ARBA00023125"/>
    </source>
</evidence>
<dbReference type="InterPro" id="IPR013826">
    <property type="entry name" value="Topo_IA_cen_sub3"/>
</dbReference>
<dbReference type="AlphaFoldDB" id="A0AAX1K4Q7"/>
<dbReference type="SMART" id="SM00436">
    <property type="entry name" value="TOP1Bc"/>
    <property type="match status" value="1"/>
</dbReference>
<dbReference type="CDD" id="cd03363">
    <property type="entry name" value="TOPRIM_TopoIA_TopoI"/>
    <property type="match status" value="1"/>
</dbReference>
<feature type="site" description="Interaction with DNA" evidence="10">
    <location>
        <position position="157"/>
    </location>
</feature>
<evidence type="ECO:0000256" key="7">
    <source>
        <dbReference type="ARBA" id="ARBA00023029"/>
    </source>
</evidence>
<dbReference type="InterPro" id="IPR006171">
    <property type="entry name" value="TOPRIM_dom"/>
</dbReference>
<dbReference type="Gene3D" id="2.70.20.10">
    <property type="entry name" value="Topoisomerase I, domain 3"/>
    <property type="match status" value="1"/>
</dbReference>
<dbReference type="CDD" id="cd00186">
    <property type="entry name" value="TOP1Ac"/>
    <property type="match status" value="1"/>
</dbReference>
<dbReference type="InterPro" id="IPR000380">
    <property type="entry name" value="Topo_IA"/>
</dbReference>
<evidence type="ECO:0000313" key="14">
    <source>
        <dbReference type="Proteomes" id="UP000595884"/>
    </source>
</evidence>
<keyword evidence="7 10" id="KW-0799">Topoisomerase</keyword>
<feature type="active site" description="O-(5'-phospho-DNA)-tyrosine intermediate" evidence="10">
    <location>
        <position position="316"/>
    </location>
</feature>
<feature type="site" description="Interaction with DNA" evidence="10">
    <location>
        <position position="51"/>
    </location>
</feature>
<dbReference type="GO" id="GO:0005694">
    <property type="term" value="C:chromosome"/>
    <property type="evidence" value="ECO:0007669"/>
    <property type="project" value="InterPro"/>
</dbReference>
<evidence type="ECO:0000256" key="5">
    <source>
        <dbReference type="ARBA" id="ARBA00022833"/>
    </source>
</evidence>
<feature type="site" description="Interaction with DNA" evidence="10">
    <location>
        <position position="501"/>
    </location>
</feature>
<dbReference type="Pfam" id="PF01751">
    <property type="entry name" value="Toprim"/>
    <property type="match status" value="1"/>
</dbReference>
<dbReference type="InterPro" id="IPR034149">
    <property type="entry name" value="TOPRIM_TopoI"/>
</dbReference>
<protein>
    <recommendedName>
        <fullName evidence="10">DNA topoisomerase 1</fullName>
        <ecNumber evidence="10">5.6.2.1</ecNumber>
    </recommendedName>
    <alternativeName>
        <fullName evidence="10">DNA topoisomerase I</fullName>
    </alternativeName>
</protein>
<feature type="domain" description="Topo IA-type catalytic" evidence="12">
    <location>
        <begin position="147"/>
        <end position="570"/>
    </location>
</feature>
<organism evidence="13 14">
    <name type="scientific">Streptococcus mutans</name>
    <dbReference type="NCBI Taxonomy" id="1309"/>
    <lineage>
        <taxon>Bacteria</taxon>
        <taxon>Bacillati</taxon>
        <taxon>Bacillota</taxon>
        <taxon>Bacilli</taxon>
        <taxon>Lactobacillales</taxon>
        <taxon>Streptococcaceae</taxon>
        <taxon>Streptococcus</taxon>
    </lineage>
</organism>
<dbReference type="InterPro" id="IPR023406">
    <property type="entry name" value="Topo_IA_AS"/>
</dbReference>
<dbReference type="PROSITE" id="PS50880">
    <property type="entry name" value="TOPRIM"/>
    <property type="match status" value="1"/>
</dbReference>
<dbReference type="InterPro" id="IPR013497">
    <property type="entry name" value="Topo_IA_cen"/>
</dbReference>
<dbReference type="Pfam" id="PF01131">
    <property type="entry name" value="Topoisom_bac"/>
    <property type="match status" value="1"/>
</dbReference>
<accession>A0AAX1K4Q7</accession>
<dbReference type="GO" id="GO:0003917">
    <property type="term" value="F:DNA topoisomerase type I (single strand cut, ATP-independent) activity"/>
    <property type="evidence" value="ECO:0007669"/>
    <property type="project" value="UniProtKB-UniRule"/>
</dbReference>
<evidence type="ECO:0000256" key="1">
    <source>
        <dbReference type="ARBA" id="ARBA00000213"/>
    </source>
</evidence>
<feature type="site" description="Interaction with DNA" evidence="10">
    <location>
        <position position="318"/>
    </location>
</feature>
<dbReference type="Pfam" id="PF01396">
    <property type="entry name" value="Zn_ribbon_Top1"/>
    <property type="match status" value="3"/>
</dbReference>
<dbReference type="Gene3D" id="3.30.65.10">
    <property type="entry name" value="Bacterial Topoisomerase I, domain 1"/>
    <property type="match status" value="2"/>
</dbReference>
<feature type="domain" description="Toprim" evidence="11">
    <location>
        <begin position="21"/>
        <end position="131"/>
    </location>
</feature>
<dbReference type="InterPro" id="IPR013824">
    <property type="entry name" value="Topo_IA_cen_sub1"/>
</dbReference>
<dbReference type="HAMAP" id="MF_00952">
    <property type="entry name" value="Topoisom_1_prok"/>
    <property type="match status" value="1"/>
</dbReference>
<dbReference type="InterPro" id="IPR013498">
    <property type="entry name" value="Topo_IA_Znf"/>
</dbReference>
<dbReference type="GO" id="GO:0008270">
    <property type="term" value="F:zinc ion binding"/>
    <property type="evidence" value="ECO:0007669"/>
    <property type="project" value="UniProtKB-KW"/>
</dbReference>
<dbReference type="GO" id="GO:0003677">
    <property type="term" value="F:DNA binding"/>
    <property type="evidence" value="ECO:0007669"/>
    <property type="project" value="UniProtKB-KW"/>
</dbReference>
<comment type="subunit">
    <text evidence="10">Monomer.</text>
</comment>
<comment type="function">
    <text evidence="10">Releases the supercoiling and torsional tension of DNA, which is introduced during the DNA replication and transcription, by transiently cleaving and rejoining one strand of the DNA duplex. Introduces a single-strand break via transesterification at a target site in duplex DNA. The scissile phosphodiester is attacked by the catalytic tyrosine of the enzyme, resulting in the formation of a DNA-(5'-phosphotyrosyl)-enzyme intermediate and the expulsion of a 3'-OH DNA strand. The free DNA strand then undergoes passage around the unbroken strand, thus removing DNA supercoils. Finally, in the religation step, the DNA 3'-OH attacks the covalent intermediate to expel the active-site tyrosine and restore the DNA phosphodiester backbone.</text>
</comment>
<dbReference type="Gene3D" id="3.40.50.140">
    <property type="match status" value="1"/>
</dbReference>
<gene>
    <name evidence="10 13" type="primary">topA</name>
    <name evidence="13" type="ORF">IGS65_003220</name>
</gene>
<feature type="region of interest" description="Interaction with DNA" evidence="10">
    <location>
        <begin position="181"/>
        <end position="186"/>
    </location>
</feature>
<dbReference type="PRINTS" id="PR00417">
    <property type="entry name" value="PRTPISMRASEI"/>
</dbReference>
<evidence type="ECO:0000259" key="12">
    <source>
        <dbReference type="PROSITE" id="PS52039"/>
    </source>
</evidence>
<sequence length="705" mass="80254">MTSKTTTTVKKTSKKRATPKKNLVIVESPAKAKTIEKYLGRSYKVVASVGHIRDLKKSSMSIDFDNNYEPQYINIRGKGPLINSLKKEAKNAKQIFLASDPDREGEAISWHLAHILDLDLKGKNRVVFNEITKDAVKNAFVEPRQIDMDLVDAQQARRVLDRIVGYSISPILWKKVKKGLSAGRVQSVALKLIIDRENEIKAFKPEEYWSIDGFFKKGNKKFQANFYGLDNKKTKLKSNDDVKKVLTRIKNDDFLVDKVEKKERKRNAPLPYTTSSLQQDAANKINFRTRKTMMVAQQLYEGIRLGSNGQQGLITYMRTDSTRISPVAQNDAANYITEHFGAEYSKHGNHVRNASGAQDAHEAIRPSNVNHTPESIAKYLDKDQLKLYTLIWNRFVASQMTAAVFDTVKVNLTQNGVLFIANGSQIKFKGYMAVYNDSDKTKVLPEMIKGETVKKISANPEQHFTQPPARYSEASLIKTLEENGVGRPSTYAPTLETIQKRYYVRLVSKRFEPTELGEIVNSLIIEFFPDIVDVKFTAEMESKLDEVEVGKEEWQKVIDQFYKPFEKEVIKAEEQMEKIQIKDEPAGFDCDVCGHPMVIKLGRYGKFYACSNFPDCHNTKAITKEIGVICPICQKGQVIERKTKRNRIFYGCDRYPDCDFTSWNKPIGRDCPKSGDFLVEKKIRGGGKQVVCSNEECDYKEKAVK</sequence>
<dbReference type="InterPro" id="IPR003602">
    <property type="entry name" value="Topo_IA_DNA-bd_dom"/>
</dbReference>
<evidence type="ECO:0000313" key="13">
    <source>
        <dbReference type="EMBL" id="QQL47865.1"/>
    </source>
</evidence>
<dbReference type="InterPro" id="IPR005733">
    <property type="entry name" value="TopoI_bac-type"/>
</dbReference>
<dbReference type="EC" id="5.6.2.1" evidence="10"/>
<feature type="site" description="Interaction with DNA" evidence="10">
    <location>
        <position position="158"/>
    </location>
</feature>
<feature type="site" description="Interaction with DNA" evidence="10">
    <location>
        <position position="166"/>
    </location>
</feature>
<evidence type="ECO:0000256" key="9">
    <source>
        <dbReference type="ARBA" id="ARBA00023235"/>
    </source>
</evidence>
<keyword evidence="4" id="KW-0863">Zinc-finger</keyword>
<evidence type="ECO:0000256" key="2">
    <source>
        <dbReference type="ARBA" id="ARBA00009446"/>
    </source>
</evidence>
<evidence type="ECO:0000256" key="10">
    <source>
        <dbReference type="HAMAP-Rule" id="MF_00952"/>
    </source>
</evidence>
<dbReference type="RefSeq" id="WP_002282653.1">
    <property type="nucleotide sequence ID" value="NZ_CP066294.2"/>
</dbReference>